<sequence length="33" mass="3738">METHSLPLDMVCTFVPSVMQPMPQPFLLHLSPI</sequence>
<name>A0A0E9R0R9_ANGAN</name>
<dbReference type="AlphaFoldDB" id="A0A0E9R0R9"/>
<evidence type="ECO:0000313" key="1">
    <source>
        <dbReference type="EMBL" id="JAH22756.1"/>
    </source>
</evidence>
<proteinExistence type="predicted"/>
<reference evidence="1" key="1">
    <citation type="submission" date="2014-11" db="EMBL/GenBank/DDBJ databases">
        <authorList>
            <person name="Amaro Gonzalez C."/>
        </authorList>
    </citation>
    <scope>NUCLEOTIDE SEQUENCE</scope>
</reference>
<protein>
    <submittedName>
        <fullName evidence="1">Uncharacterized protein</fullName>
    </submittedName>
</protein>
<accession>A0A0E9R0R9</accession>
<reference evidence="1" key="2">
    <citation type="journal article" date="2015" name="Fish Shellfish Immunol.">
        <title>Early steps in the European eel (Anguilla anguilla)-Vibrio vulnificus interaction in the gills: Role of the RtxA13 toxin.</title>
        <authorList>
            <person name="Callol A."/>
            <person name="Pajuelo D."/>
            <person name="Ebbesson L."/>
            <person name="Teles M."/>
            <person name="MacKenzie S."/>
            <person name="Amaro C."/>
        </authorList>
    </citation>
    <scope>NUCLEOTIDE SEQUENCE</scope>
</reference>
<organism evidence="1">
    <name type="scientific">Anguilla anguilla</name>
    <name type="common">European freshwater eel</name>
    <name type="synonym">Muraena anguilla</name>
    <dbReference type="NCBI Taxonomy" id="7936"/>
    <lineage>
        <taxon>Eukaryota</taxon>
        <taxon>Metazoa</taxon>
        <taxon>Chordata</taxon>
        <taxon>Craniata</taxon>
        <taxon>Vertebrata</taxon>
        <taxon>Euteleostomi</taxon>
        <taxon>Actinopterygii</taxon>
        <taxon>Neopterygii</taxon>
        <taxon>Teleostei</taxon>
        <taxon>Anguilliformes</taxon>
        <taxon>Anguillidae</taxon>
        <taxon>Anguilla</taxon>
    </lineage>
</organism>
<dbReference type="EMBL" id="GBXM01085821">
    <property type="protein sequence ID" value="JAH22756.1"/>
    <property type="molecule type" value="Transcribed_RNA"/>
</dbReference>